<feature type="region of interest" description="Disordered" evidence="1">
    <location>
        <begin position="1"/>
        <end position="156"/>
    </location>
</feature>
<name>A0A2P9HAT9_METED</name>
<feature type="region of interest" description="Disordered" evidence="1">
    <location>
        <begin position="214"/>
        <end position="381"/>
    </location>
</feature>
<organism evidence="2 3">
    <name type="scientific">Methylorubrum extorquens (strain DSM 6343 / CIP 106787 / DM4)</name>
    <name type="common">Methylobacterium extorquens</name>
    <dbReference type="NCBI Taxonomy" id="661410"/>
    <lineage>
        <taxon>Bacteria</taxon>
        <taxon>Pseudomonadati</taxon>
        <taxon>Pseudomonadota</taxon>
        <taxon>Alphaproteobacteria</taxon>
        <taxon>Hyphomicrobiales</taxon>
        <taxon>Methylobacteriaceae</taxon>
        <taxon>Methylorubrum</taxon>
    </lineage>
</organism>
<feature type="compositionally biased region" description="Basic residues" evidence="1">
    <location>
        <begin position="309"/>
        <end position="320"/>
    </location>
</feature>
<evidence type="ECO:0000313" key="3">
    <source>
        <dbReference type="Proteomes" id="UP000008070"/>
    </source>
</evidence>
<evidence type="ECO:0000256" key="1">
    <source>
        <dbReference type="SAM" id="MobiDB-lite"/>
    </source>
</evidence>
<feature type="compositionally biased region" description="Basic residues" evidence="1">
    <location>
        <begin position="74"/>
        <end position="83"/>
    </location>
</feature>
<protein>
    <submittedName>
        <fullName evidence="2">Uncharacterized protein</fullName>
    </submittedName>
</protein>
<gene>
    <name evidence="2" type="ORF">METD_I4346766R</name>
</gene>
<feature type="compositionally biased region" description="Low complexity" evidence="1">
    <location>
        <begin position="1"/>
        <end position="20"/>
    </location>
</feature>
<dbReference type="AlphaFoldDB" id="A0A2P9HAT9"/>
<proteinExistence type="predicted"/>
<sequence length="381" mass="41206">MSGTSSTPRSSASVPGPATPGRRRPTSRNGKPTCGIGSRSSLATPGTRTRPGSTAPSRRSSSPATRGTADDLRRHARQGRRRLGPAPAQGRERGGLGPRAPGPRLPRLDRTGPRARGLVAGRPDRPAGLPRPLRPRPRDRGQRRGASPLLAPLRGGVRARRAAVLRGRPRQARPQARAPGLLARAPERLGRRRWVRLRPAGALRPDRGVRIRHAPADAVEARQGHRVRAPGSRPGRRRRLDGGLRDDDGGQAGGPAEPAGAPHRGAHGRVPRRPARDHPGSLAGVYRRPRVRGGPARPGPRPARGAQRAGRRRRHGHGAPRHQADWRRGPPGGRRTHSRRGRQGTAGGPHPQASWRNRWTRSWTRSSPKPRPCAGCWRRSS</sequence>
<feature type="compositionally biased region" description="Low complexity" evidence="1">
    <location>
        <begin position="254"/>
        <end position="263"/>
    </location>
</feature>
<feature type="compositionally biased region" description="Basic residues" evidence="1">
    <location>
        <begin position="264"/>
        <end position="273"/>
    </location>
</feature>
<reference evidence="3" key="1">
    <citation type="journal article" date="2009" name="PLoS ONE">
        <title>Methylobacterium genome sequences: a reference blueprint to investigate microbial metabolism of C1 compounds from natural and industrial sources.</title>
        <authorList>
            <person name="Vuilleumier S."/>
            <person name="Chistoserdova L."/>
            <person name="Lee M.-C."/>
            <person name="Bringel F."/>
            <person name="Lajus A."/>
            <person name="Zhou Y."/>
            <person name="Gourion B."/>
            <person name="Barbe V."/>
            <person name="Chang J."/>
            <person name="Cruveiller S."/>
            <person name="Dossat C."/>
            <person name="Gillett W."/>
            <person name="Gruffaz C."/>
            <person name="Haugen E."/>
            <person name="Hourcade E."/>
            <person name="Levy R."/>
            <person name="Mangenot S."/>
            <person name="Muller E."/>
            <person name="Nadalig T."/>
            <person name="Pagni M."/>
            <person name="Penny C."/>
            <person name="Peyraud R."/>
            <person name="Robinson D.G."/>
            <person name="Roche D."/>
            <person name="Rouy Z."/>
            <person name="Saenampechek C."/>
            <person name="Salvignol G."/>
            <person name="Vallenet D."/>
            <person name="Wu Z."/>
            <person name="Marx C.J."/>
            <person name="Vorholt J.A."/>
            <person name="Olson M.V."/>
            <person name="Kaul R."/>
            <person name="Weissenbach J."/>
            <person name="Medigue C."/>
            <person name="Lidstrom M.E."/>
        </authorList>
    </citation>
    <scope>NUCLEOTIDE SEQUENCE [LARGE SCALE GENOMIC DNA]</scope>
    <source>
        <strain evidence="3">DSM 6343 / CIP 106787 / DM4</strain>
    </source>
</reference>
<feature type="compositionally biased region" description="Low complexity" evidence="1">
    <location>
        <begin position="354"/>
        <end position="367"/>
    </location>
</feature>
<dbReference type="EMBL" id="FP103042">
    <property type="protein sequence ID" value="SPK02026.1"/>
    <property type="molecule type" value="Genomic_DNA"/>
</dbReference>
<accession>A0A2P9HAT9</accession>
<dbReference type="Proteomes" id="UP000008070">
    <property type="component" value="Chromosome"/>
</dbReference>
<evidence type="ECO:0000313" key="2">
    <source>
        <dbReference type="EMBL" id="SPK02026.1"/>
    </source>
</evidence>
<feature type="compositionally biased region" description="Low complexity" evidence="1">
    <location>
        <begin position="47"/>
        <end position="67"/>
    </location>
</feature>
<feature type="compositionally biased region" description="Basic residues" evidence="1">
    <location>
        <begin position="224"/>
        <end position="239"/>
    </location>
</feature>